<reference evidence="7" key="1">
    <citation type="submission" date="2023-01" db="EMBL/GenBank/DDBJ databases">
        <title>Complete genome sequence of Planctobacterium marinum strain Dej080120_11.</title>
        <authorList>
            <person name="Ueki S."/>
            <person name="Maruyama F."/>
        </authorList>
    </citation>
    <scope>NUCLEOTIDE SEQUENCE</scope>
    <source>
        <strain evidence="7">Dej080120_11</strain>
    </source>
</reference>
<organism evidence="7 8">
    <name type="scientific">Planctobacterium marinum</name>
    <dbReference type="NCBI Taxonomy" id="1631968"/>
    <lineage>
        <taxon>Bacteria</taxon>
        <taxon>Pseudomonadati</taxon>
        <taxon>Pseudomonadota</taxon>
        <taxon>Gammaproteobacteria</taxon>
        <taxon>Alteromonadales</taxon>
        <taxon>Alteromonadaceae</taxon>
        <taxon>Planctobacterium</taxon>
    </lineage>
</organism>
<dbReference type="RefSeq" id="WP_338294758.1">
    <property type="nucleotide sequence ID" value="NZ_AP027272.1"/>
</dbReference>
<dbReference type="GO" id="GO:0005886">
    <property type="term" value="C:plasma membrane"/>
    <property type="evidence" value="ECO:0007669"/>
    <property type="project" value="UniProtKB-SubCell"/>
</dbReference>
<feature type="transmembrane region" description="Helical" evidence="6">
    <location>
        <begin position="38"/>
        <end position="60"/>
    </location>
</feature>
<keyword evidence="4 6" id="KW-1133">Transmembrane helix</keyword>
<protein>
    <recommendedName>
        <fullName evidence="9">ATP synthase protein I</fullName>
    </recommendedName>
</protein>
<dbReference type="Pfam" id="PF03899">
    <property type="entry name" value="ATP-synt_I"/>
    <property type="match status" value="1"/>
</dbReference>
<evidence type="ECO:0000256" key="2">
    <source>
        <dbReference type="ARBA" id="ARBA00022475"/>
    </source>
</evidence>
<proteinExistence type="predicted"/>
<dbReference type="InterPro" id="IPR005598">
    <property type="entry name" value="ATP_synth_I"/>
</dbReference>
<evidence type="ECO:0000256" key="5">
    <source>
        <dbReference type="ARBA" id="ARBA00023136"/>
    </source>
</evidence>
<gene>
    <name evidence="7" type="ORF">MACH26_42180</name>
</gene>
<keyword evidence="3 6" id="KW-0812">Transmembrane</keyword>
<dbReference type="AlphaFoldDB" id="A0AA48HU03"/>
<keyword evidence="8" id="KW-1185">Reference proteome</keyword>
<evidence type="ECO:0000313" key="7">
    <source>
        <dbReference type="EMBL" id="BDX08697.1"/>
    </source>
</evidence>
<dbReference type="KEGG" id="pmaw:MACH26_42180"/>
<evidence type="ECO:0000256" key="1">
    <source>
        <dbReference type="ARBA" id="ARBA00004651"/>
    </source>
</evidence>
<feature type="transmembrane region" description="Helical" evidence="6">
    <location>
        <begin position="15"/>
        <end position="32"/>
    </location>
</feature>
<feature type="transmembrane region" description="Helical" evidence="6">
    <location>
        <begin position="81"/>
        <end position="97"/>
    </location>
</feature>
<evidence type="ECO:0008006" key="9">
    <source>
        <dbReference type="Google" id="ProtNLM"/>
    </source>
</evidence>
<comment type="subcellular location">
    <subcellularLocation>
        <location evidence="1">Cell membrane</location>
        <topology evidence="1">Multi-pass membrane protein</topology>
    </subcellularLocation>
</comment>
<evidence type="ECO:0000256" key="6">
    <source>
        <dbReference type="SAM" id="Phobius"/>
    </source>
</evidence>
<keyword evidence="2" id="KW-1003">Cell membrane</keyword>
<feature type="transmembrane region" description="Helical" evidence="6">
    <location>
        <begin position="103"/>
        <end position="122"/>
    </location>
</feature>
<dbReference type="EMBL" id="AP027272">
    <property type="protein sequence ID" value="BDX08697.1"/>
    <property type="molecule type" value="Genomic_DNA"/>
</dbReference>
<evidence type="ECO:0000256" key="3">
    <source>
        <dbReference type="ARBA" id="ARBA00022692"/>
    </source>
</evidence>
<name>A0AA48HU03_9ALTE</name>
<accession>A0AA48HU03</accession>
<sequence length="131" mass="14463">MDLAKAGKRLAKQMLVLQFAIVMTAGVLFYLLSDLSSAISVVTGGTLSVLTNAVFSFYVFRFSGASKTKEIVNSMKKGNKYKLLLVLVAFMVIYQLPFLDKAIVILGFCSMLLLQYPILIILHRVNKAHVA</sequence>
<evidence type="ECO:0000256" key="4">
    <source>
        <dbReference type="ARBA" id="ARBA00022989"/>
    </source>
</evidence>
<keyword evidence="5 6" id="KW-0472">Membrane</keyword>
<evidence type="ECO:0000313" key="8">
    <source>
        <dbReference type="Proteomes" id="UP001333710"/>
    </source>
</evidence>
<dbReference type="Proteomes" id="UP001333710">
    <property type="component" value="Chromosome"/>
</dbReference>